<dbReference type="SUPFAM" id="SSF51735">
    <property type="entry name" value="NAD(P)-binding Rossmann-fold domains"/>
    <property type="match status" value="1"/>
</dbReference>
<dbReference type="InterPro" id="IPR002347">
    <property type="entry name" value="SDR_fam"/>
</dbReference>
<dbReference type="PANTHER" id="PTHR44196">
    <property type="entry name" value="DEHYDROGENASE/REDUCTASE SDR FAMILY MEMBER 7B"/>
    <property type="match status" value="1"/>
</dbReference>
<sequence length="253" mass="27182">MATALITGASSGLGAEFARQLAARGADLVLVARDQDALDALAVRLRAHGVAVEVLVADLTDAEQLTRVEARAGDAANPIDVLVNNAGVGLSLAFEQNDIADEVRHLRLHDEVPMRLMHAVLGPMLARGSGRIINVASIAAFMPRSTYGAVKGWLVQFSRWANARYGPRGVTVTAVCPGWVHTNFHERLGLPPGEEGIPAFLWLNAPQVVREGLRDAARGRSVSVPSVRYRVIRRLLPLLPDHVGAHLGERGRT</sequence>
<protein>
    <submittedName>
        <fullName evidence="5">Short-chain dehydrogenase</fullName>
    </submittedName>
</protein>
<dbReference type="SMART" id="SM00822">
    <property type="entry name" value="PKS_KR"/>
    <property type="match status" value="1"/>
</dbReference>
<evidence type="ECO:0000256" key="2">
    <source>
        <dbReference type="ARBA" id="ARBA00023002"/>
    </source>
</evidence>
<dbReference type="PRINTS" id="PR00080">
    <property type="entry name" value="SDRFAMILY"/>
</dbReference>
<dbReference type="GO" id="GO:0016491">
    <property type="term" value="F:oxidoreductase activity"/>
    <property type="evidence" value="ECO:0007669"/>
    <property type="project" value="UniProtKB-KW"/>
</dbReference>
<dbReference type="InterPro" id="IPR057326">
    <property type="entry name" value="KR_dom"/>
</dbReference>
<evidence type="ECO:0000256" key="3">
    <source>
        <dbReference type="RuleBase" id="RU000363"/>
    </source>
</evidence>
<dbReference type="AlphaFoldDB" id="A0A0B2A3N1"/>
<evidence type="ECO:0000256" key="1">
    <source>
        <dbReference type="ARBA" id="ARBA00006484"/>
    </source>
</evidence>
<dbReference type="RefSeq" id="WP_039401823.1">
    <property type="nucleotide sequence ID" value="NZ_JTDK01000016.1"/>
</dbReference>
<keyword evidence="6" id="KW-1185">Reference proteome</keyword>
<dbReference type="Pfam" id="PF00106">
    <property type="entry name" value="adh_short"/>
    <property type="match status" value="1"/>
</dbReference>
<dbReference type="EMBL" id="JTDK01000016">
    <property type="protein sequence ID" value="KHK96173.1"/>
    <property type="molecule type" value="Genomic_DNA"/>
</dbReference>
<accession>A0A0B2A3N1</accession>
<comment type="similarity">
    <text evidence="1 3">Belongs to the short-chain dehydrogenases/reductases (SDR) family.</text>
</comment>
<dbReference type="STRING" id="1348253.LK09_16170"/>
<reference evidence="5 6" key="1">
    <citation type="submission" date="2014-11" db="EMBL/GenBank/DDBJ databases">
        <title>Genome sequence of Microbacterium mangrovi MUSC 115(T).</title>
        <authorList>
            <person name="Lee L.-H."/>
        </authorList>
    </citation>
    <scope>NUCLEOTIDE SEQUENCE [LARGE SCALE GENOMIC DNA]</scope>
    <source>
        <strain evidence="5 6">MUSC 115</strain>
    </source>
</reference>
<dbReference type="PANTHER" id="PTHR44196:SF2">
    <property type="entry name" value="SHORT-CHAIN DEHYDROGENASE-RELATED"/>
    <property type="match status" value="1"/>
</dbReference>
<dbReference type="Proteomes" id="UP000031030">
    <property type="component" value="Unassembled WGS sequence"/>
</dbReference>
<proteinExistence type="inferred from homology"/>
<dbReference type="PIRSF" id="PIRSF000126">
    <property type="entry name" value="11-beta-HSD1"/>
    <property type="match status" value="1"/>
</dbReference>
<keyword evidence="2" id="KW-0560">Oxidoreductase</keyword>
<feature type="domain" description="Ketoreductase" evidence="4">
    <location>
        <begin position="2"/>
        <end position="182"/>
    </location>
</feature>
<dbReference type="PRINTS" id="PR00081">
    <property type="entry name" value="GDHRDH"/>
</dbReference>
<evidence type="ECO:0000313" key="6">
    <source>
        <dbReference type="Proteomes" id="UP000031030"/>
    </source>
</evidence>
<evidence type="ECO:0000259" key="4">
    <source>
        <dbReference type="SMART" id="SM00822"/>
    </source>
</evidence>
<evidence type="ECO:0000313" key="5">
    <source>
        <dbReference type="EMBL" id="KHK96173.1"/>
    </source>
</evidence>
<comment type="caution">
    <text evidence="5">The sequence shown here is derived from an EMBL/GenBank/DDBJ whole genome shotgun (WGS) entry which is preliminary data.</text>
</comment>
<gene>
    <name evidence="5" type="ORF">LK09_16170</name>
</gene>
<organism evidence="5 6">
    <name type="scientific">Microbacterium mangrovi</name>
    <dbReference type="NCBI Taxonomy" id="1348253"/>
    <lineage>
        <taxon>Bacteria</taxon>
        <taxon>Bacillati</taxon>
        <taxon>Actinomycetota</taxon>
        <taxon>Actinomycetes</taxon>
        <taxon>Micrococcales</taxon>
        <taxon>Microbacteriaceae</taxon>
        <taxon>Microbacterium</taxon>
    </lineage>
</organism>
<dbReference type="InterPro" id="IPR036291">
    <property type="entry name" value="NAD(P)-bd_dom_sf"/>
</dbReference>
<dbReference type="GO" id="GO:0016020">
    <property type="term" value="C:membrane"/>
    <property type="evidence" value="ECO:0007669"/>
    <property type="project" value="TreeGrafter"/>
</dbReference>
<dbReference type="CDD" id="cd05233">
    <property type="entry name" value="SDR_c"/>
    <property type="match status" value="1"/>
</dbReference>
<name>A0A0B2A3N1_9MICO</name>
<dbReference type="OrthoDB" id="9797538at2"/>
<dbReference type="Gene3D" id="3.40.50.720">
    <property type="entry name" value="NAD(P)-binding Rossmann-like Domain"/>
    <property type="match status" value="1"/>
</dbReference>